<dbReference type="InterPro" id="IPR050545">
    <property type="entry name" value="Mycobact_MmpL"/>
</dbReference>
<dbReference type="SUPFAM" id="SSF82866">
    <property type="entry name" value="Multidrug efflux transporter AcrB transmembrane domain"/>
    <property type="match status" value="2"/>
</dbReference>
<evidence type="ECO:0000256" key="1">
    <source>
        <dbReference type="ARBA" id="ARBA00004651"/>
    </source>
</evidence>
<keyword evidence="5 6" id="KW-0472">Membrane</keyword>
<feature type="transmembrane region" description="Helical" evidence="6">
    <location>
        <begin position="623"/>
        <end position="643"/>
    </location>
</feature>
<feature type="transmembrane region" description="Helical" evidence="6">
    <location>
        <begin position="725"/>
        <end position="742"/>
    </location>
</feature>
<reference evidence="8 9" key="1">
    <citation type="submission" date="2018-04" db="EMBL/GenBank/DDBJ databases">
        <title>Novel species isolated from glacier.</title>
        <authorList>
            <person name="Liu Q."/>
            <person name="Xin Y.-H."/>
        </authorList>
    </citation>
    <scope>NUCLEOTIDE SEQUENCE [LARGE SCALE GENOMIC DNA]</scope>
    <source>
        <strain evidence="8 9">GT1R17</strain>
    </source>
</reference>
<feature type="transmembrane region" description="Helical" evidence="6">
    <location>
        <begin position="346"/>
        <end position="370"/>
    </location>
</feature>
<keyword evidence="2" id="KW-1003">Cell membrane</keyword>
<dbReference type="Pfam" id="PF03176">
    <property type="entry name" value="MMPL"/>
    <property type="match status" value="2"/>
</dbReference>
<keyword evidence="3 6" id="KW-0812">Transmembrane</keyword>
<evidence type="ECO:0000256" key="3">
    <source>
        <dbReference type="ARBA" id="ARBA00022692"/>
    </source>
</evidence>
<protein>
    <submittedName>
        <fullName evidence="8">RND transporter</fullName>
    </submittedName>
</protein>
<evidence type="ECO:0000256" key="4">
    <source>
        <dbReference type="ARBA" id="ARBA00022989"/>
    </source>
</evidence>
<dbReference type="PANTHER" id="PTHR33406:SF10">
    <property type="entry name" value="SSD DOMAIN-CONTAINING PROTEIN"/>
    <property type="match status" value="1"/>
</dbReference>
<dbReference type="RefSeq" id="WP_107940531.1">
    <property type="nucleotide sequence ID" value="NZ_QANS01000004.1"/>
</dbReference>
<dbReference type="EMBL" id="QANS01000004">
    <property type="protein sequence ID" value="PTU30947.1"/>
    <property type="molecule type" value="Genomic_DNA"/>
</dbReference>
<comment type="caution">
    <text evidence="8">The sequence shown here is derived from an EMBL/GenBank/DDBJ whole genome shotgun (WGS) entry which is preliminary data.</text>
</comment>
<evidence type="ECO:0000259" key="7">
    <source>
        <dbReference type="Pfam" id="PF03176"/>
    </source>
</evidence>
<evidence type="ECO:0000256" key="2">
    <source>
        <dbReference type="ARBA" id="ARBA00022475"/>
    </source>
</evidence>
<dbReference type="PANTHER" id="PTHR33406">
    <property type="entry name" value="MEMBRANE PROTEIN MJ1562-RELATED"/>
    <property type="match status" value="1"/>
</dbReference>
<keyword evidence="9" id="KW-1185">Reference proteome</keyword>
<evidence type="ECO:0000313" key="9">
    <source>
        <dbReference type="Proteomes" id="UP000244248"/>
    </source>
</evidence>
<gene>
    <name evidence="8" type="ORF">CJD38_11595</name>
</gene>
<accession>A0A2T5MEF5</accession>
<feature type="domain" description="Membrane transport protein MMPL" evidence="7">
    <location>
        <begin position="140"/>
        <end position="282"/>
    </location>
</feature>
<evidence type="ECO:0000313" key="8">
    <source>
        <dbReference type="EMBL" id="PTU30947.1"/>
    </source>
</evidence>
<keyword evidence="4 6" id="KW-1133">Transmembrane helix</keyword>
<dbReference type="AlphaFoldDB" id="A0A2T5MEF5"/>
<evidence type="ECO:0000256" key="6">
    <source>
        <dbReference type="SAM" id="Phobius"/>
    </source>
</evidence>
<proteinExistence type="predicted"/>
<dbReference type="GO" id="GO:0005886">
    <property type="term" value="C:plasma membrane"/>
    <property type="evidence" value="ECO:0007669"/>
    <property type="project" value="UniProtKB-SubCell"/>
</dbReference>
<dbReference type="Proteomes" id="UP000244248">
    <property type="component" value="Unassembled WGS sequence"/>
</dbReference>
<feature type="transmembrane region" description="Helical" evidence="6">
    <location>
        <begin position="316"/>
        <end position="340"/>
    </location>
</feature>
<comment type="subcellular location">
    <subcellularLocation>
        <location evidence="1">Cell membrane</location>
        <topology evidence="1">Multi-pass membrane protein</topology>
    </subcellularLocation>
</comment>
<feature type="transmembrane region" description="Helical" evidence="6">
    <location>
        <begin position="12"/>
        <end position="34"/>
    </location>
</feature>
<evidence type="ECO:0000256" key="5">
    <source>
        <dbReference type="ARBA" id="ARBA00023136"/>
    </source>
</evidence>
<dbReference type="OrthoDB" id="9803781at2"/>
<sequence length="802" mass="88466">MYSLRLRLAQWVLAHRGFSFAFFIVVTAFFAAGLHKVELRTIFSDLLPTDDPFVQVYQDHPNFGSPLTMMVMIRRTDGDIFNTETLGKVWKFTRDIDLTPGVDHEQILSITTEKARYSEATPFGIDMRPLMSDRPPQTPEEVADFRTRVGKASNVRTFLISPDDKSTIIMATFIEQKVDYGVAFEYVQGLVNQARDGHHEVYLTGQPALIGWVYRHEWEMVGIFAVTMAILILTLTLYMRNLVGVLTPIITSAVAGIWAFGFVGWLNISIEPLLMVVPLLLTARSFSHSVQFTERFYEVYAQVGDRRKAAEITMSVMMAPSVLGILTDILGIIVVVAAPIPAMVRHAVFCGMWAVWLIPTGVVLISLLLATLPAPKNIHQLVGEGRENGVHRKFQAMLEKLASLSSGPKARWTTIVVVVLSALTIYTSSQIKIGNPVEGTNLLWYDSEFNTAVRKINANFPGVNTLEIVLEAKNQDSEDWVSQRADTVMTELKLQRLMEAGTAPPRATLSFADYLSEANRLFSGGDPRWSPLDPRDRAISAAAVGAMMGSSTKNFGHVVDGGLQNSTVSLWYADNKQETVDAALEAARKAVEQVGVDHKEFIVRLGTGTIALQEAVNRVIKRYQWVVIVAVDLLVFILCSLAYRSFVAGILLLIPVNLANEALIAAMHLLGVGLDVNSMIVAAIGVGVGIDYGIYLLSRICEELQGNGGDWQAAITASLRTTGKAIMFTAAIMTLGIVPWYAMSGLKFVADMGLLLMAIMAINMTLSLVVLPLLVWWVKPSFALRHNRWVGESVDLTKFSAH</sequence>
<feature type="transmembrane region" description="Helical" evidence="6">
    <location>
        <begin position="245"/>
        <end position="266"/>
    </location>
</feature>
<feature type="domain" description="Membrane transport protein MMPL" evidence="7">
    <location>
        <begin position="505"/>
        <end position="778"/>
    </location>
</feature>
<feature type="transmembrane region" description="Helical" evidence="6">
    <location>
        <begin position="220"/>
        <end position="239"/>
    </location>
</feature>
<feature type="transmembrane region" description="Helical" evidence="6">
    <location>
        <begin position="676"/>
        <end position="697"/>
    </location>
</feature>
<dbReference type="Gene3D" id="1.20.1640.10">
    <property type="entry name" value="Multidrug efflux transporter AcrB transmembrane domain"/>
    <property type="match status" value="2"/>
</dbReference>
<feature type="transmembrane region" description="Helical" evidence="6">
    <location>
        <begin position="754"/>
        <end position="778"/>
    </location>
</feature>
<organism evidence="8 9">
    <name type="scientific">Stenotrophobium rhamnosiphilum</name>
    <dbReference type="NCBI Taxonomy" id="2029166"/>
    <lineage>
        <taxon>Bacteria</taxon>
        <taxon>Pseudomonadati</taxon>
        <taxon>Pseudomonadota</taxon>
        <taxon>Gammaproteobacteria</taxon>
        <taxon>Nevskiales</taxon>
        <taxon>Nevskiaceae</taxon>
        <taxon>Stenotrophobium</taxon>
    </lineage>
</organism>
<dbReference type="InterPro" id="IPR004869">
    <property type="entry name" value="MMPL_dom"/>
</dbReference>
<name>A0A2T5MEF5_9GAMM</name>